<protein>
    <submittedName>
        <fullName evidence="1">Uncharacterized protein</fullName>
    </submittedName>
</protein>
<reference evidence="1 2" key="1">
    <citation type="journal article" date="2013" name="Curr. Biol.">
        <title>The Genome of the Foraminiferan Reticulomyxa filosa.</title>
        <authorList>
            <person name="Glockner G."/>
            <person name="Hulsmann N."/>
            <person name="Schleicher M."/>
            <person name="Noegel A.A."/>
            <person name="Eichinger L."/>
            <person name="Gallinger C."/>
            <person name="Pawlowski J."/>
            <person name="Sierra R."/>
            <person name="Euteneuer U."/>
            <person name="Pillet L."/>
            <person name="Moustafa A."/>
            <person name="Platzer M."/>
            <person name="Groth M."/>
            <person name="Szafranski K."/>
            <person name="Schliwa M."/>
        </authorList>
    </citation>
    <scope>NUCLEOTIDE SEQUENCE [LARGE SCALE GENOMIC DNA]</scope>
</reference>
<evidence type="ECO:0000313" key="2">
    <source>
        <dbReference type="Proteomes" id="UP000023152"/>
    </source>
</evidence>
<evidence type="ECO:0000313" key="1">
    <source>
        <dbReference type="EMBL" id="ETO04743.1"/>
    </source>
</evidence>
<organism evidence="1 2">
    <name type="scientific">Reticulomyxa filosa</name>
    <dbReference type="NCBI Taxonomy" id="46433"/>
    <lineage>
        <taxon>Eukaryota</taxon>
        <taxon>Sar</taxon>
        <taxon>Rhizaria</taxon>
        <taxon>Retaria</taxon>
        <taxon>Foraminifera</taxon>
        <taxon>Monothalamids</taxon>
        <taxon>Reticulomyxidae</taxon>
        <taxon>Reticulomyxa</taxon>
    </lineage>
</organism>
<dbReference type="Proteomes" id="UP000023152">
    <property type="component" value="Unassembled WGS sequence"/>
</dbReference>
<accession>X6LS71</accession>
<name>X6LS71_RETFI</name>
<proteinExistence type="predicted"/>
<keyword evidence="2" id="KW-1185">Reference proteome</keyword>
<sequence>MKARVILIISQMPINNNNNNNNNNDNNNIDIDNEQLSADLTTQQASENKKEKKIVMDFSTINQNELNLE</sequence>
<dbReference type="AlphaFoldDB" id="X6LS71"/>
<gene>
    <name evidence="1" type="ORF">RFI_32653</name>
</gene>
<comment type="caution">
    <text evidence="1">The sequence shown here is derived from an EMBL/GenBank/DDBJ whole genome shotgun (WGS) entry which is preliminary data.</text>
</comment>
<dbReference type="EMBL" id="ASPP01028988">
    <property type="protein sequence ID" value="ETO04743.1"/>
    <property type="molecule type" value="Genomic_DNA"/>
</dbReference>